<name>A0A1B6CX47_9HEMI</name>
<evidence type="ECO:0000256" key="1">
    <source>
        <dbReference type="ARBA" id="ARBA00009460"/>
    </source>
</evidence>
<organism evidence="10">
    <name type="scientific">Clastoptera arizonana</name>
    <name type="common">Arizona spittle bug</name>
    <dbReference type="NCBI Taxonomy" id="38151"/>
    <lineage>
        <taxon>Eukaryota</taxon>
        <taxon>Metazoa</taxon>
        <taxon>Ecdysozoa</taxon>
        <taxon>Arthropoda</taxon>
        <taxon>Hexapoda</taxon>
        <taxon>Insecta</taxon>
        <taxon>Pterygota</taxon>
        <taxon>Neoptera</taxon>
        <taxon>Paraneoptera</taxon>
        <taxon>Hemiptera</taxon>
        <taxon>Auchenorrhyncha</taxon>
        <taxon>Cercopoidea</taxon>
        <taxon>Clastopteridae</taxon>
        <taxon>Clastoptera</taxon>
    </lineage>
</organism>
<dbReference type="AlphaFoldDB" id="A0A1B6CX47"/>
<evidence type="ECO:0000256" key="4">
    <source>
        <dbReference type="ARBA" id="ARBA00022741"/>
    </source>
</evidence>
<dbReference type="FunFam" id="3.90.1200.10:FF:000003">
    <property type="entry name" value="fructosamine-3-kinase isoform X1"/>
    <property type="match status" value="1"/>
</dbReference>
<accession>A0A1B6CX47</accession>
<comment type="catalytic activity">
    <reaction evidence="7">
        <text>N(6)-D-ribulosyl-L-lysyl-[protein] + ATP = N(6)-(3-O-phospho-D-ribulosyl)-L-lysyl-[protein] + ADP + H(+)</text>
        <dbReference type="Rhea" id="RHEA:48432"/>
        <dbReference type="Rhea" id="RHEA-COMP:12103"/>
        <dbReference type="Rhea" id="RHEA-COMP:12104"/>
        <dbReference type="ChEBI" id="CHEBI:15378"/>
        <dbReference type="ChEBI" id="CHEBI:30616"/>
        <dbReference type="ChEBI" id="CHEBI:90418"/>
        <dbReference type="ChEBI" id="CHEBI:90420"/>
        <dbReference type="ChEBI" id="CHEBI:456216"/>
        <dbReference type="EC" id="2.7.1.172"/>
    </reaction>
    <physiologicalReaction direction="left-to-right" evidence="7">
        <dbReference type="Rhea" id="RHEA:48433"/>
    </physiologicalReaction>
</comment>
<keyword evidence="5 9" id="KW-0418">Kinase</keyword>
<dbReference type="SUPFAM" id="SSF56112">
    <property type="entry name" value="Protein kinase-like (PK-like)"/>
    <property type="match status" value="1"/>
</dbReference>
<evidence type="ECO:0000256" key="8">
    <source>
        <dbReference type="ARBA" id="ARBA00050767"/>
    </source>
</evidence>
<evidence type="ECO:0000256" key="6">
    <source>
        <dbReference type="ARBA" id="ARBA00022840"/>
    </source>
</evidence>
<dbReference type="EMBL" id="GEDC01019294">
    <property type="protein sequence ID" value="JAS18004.1"/>
    <property type="molecule type" value="Transcribed_RNA"/>
</dbReference>
<keyword evidence="3 9" id="KW-0808">Transferase</keyword>
<comment type="catalytic activity">
    <reaction evidence="8">
        <text>N(6)-(D-psicosyl)-L-lysyl-[protein] + ATP = N(6)-(3-O-phospho-D-psicosyl)-L-lysyl-[protein] + ADP + H(+)</text>
        <dbReference type="Rhea" id="RHEA:61392"/>
        <dbReference type="Rhea" id="RHEA-COMP:15796"/>
        <dbReference type="Rhea" id="RHEA-COMP:15797"/>
        <dbReference type="ChEBI" id="CHEBI:15378"/>
        <dbReference type="ChEBI" id="CHEBI:30616"/>
        <dbReference type="ChEBI" id="CHEBI:144621"/>
        <dbReference type="ChEBI" id="CHEBI:144622"/>
        <dbReference type="ChEBI" id="CHEBI:456216"/>
    </reaction>
    <physiologicalReaction direction="left-to-right" evidence="8">
        <dbReference type="Rhea" id="RHEA:61393"/>
    </physiologicalReaction>
</comment>
<dbReference type="InterPro" id="IPR011009">
    <property type="entry name" value="Kinase-like_dom_sf"/>
</dbReference>
<dbReference type="GO" id="GO:0005524">
    <property type="term" value="F:ATP binding"/>
    <property type="evidence" value="ECO:0007669"/>
    <property type="project" value="UniProtKB-KW"/>
</dbReference>
<keyword evidence="4" id="KW-0547">Nucleotide-binding</keyword>
<keyword evidence="6" id="KW-0067">ATP-binding</keyword>
<dbReference type="GO" id="GO:0005829">
    <property type="term" value="C:cytosol"/>
    <property type="evidence" value="ECO:0007669"/>
    <property type="project" value="UniProtKB-ARBA"/>
</dbReference>
<gene>
    <name evidence="10" type="ORF">g.43043</name>
</gene>
<dbReference type="Gene3D" id="3.30.200.20">
    <property type="entry name" value="Phosphorylase Kinase, domain 1"/>
    <property type="match status" value="1"/>
</dbReference>
<evidence type="ECO:0000313" key="10">
    <source>
        <dbReference type="EMBL" id="JAS18004.1"/>
    </source>
</evidence>
<dbReference type="GO" id="GO:0016301">
    <property type="term" value="F:kinase activity"/>
    <property type="evidence" value="ECO:0007669"/>
    <property type="project" value="UniProtKB-UniRule"/>
</dbReference>
<evidence type="ECO:0000256" key="2">
    <source>
        <dbReference type="ARBA" id="ARBA00011961"/>
    </source>
</evidence>
<reference evidence="10" key="1">
    <citation type="submission" date="2015-12" db="EMBL/GenBank/DDBJ databases">
        <title>De novo transcriptome assembly of four potential Pierce s Disease insect vectors from Arizona vineyards.</title>
        <authorList>
            <person name="Tassone E.E."/>
        </authorList>
    </citation>
    <scope>NUCLEOTIDE SEQUENCE</scope>
</reference>
<protein>
    <recommendedName>
        <fullName evidence="2">protein-ribulosamine 3-kinase</fullName>
        <ecNumber evidence="2">2.7.1.172</ecNumber>
    </recommendedName>
</protein>
<dbReference type="EC" id="2.7.1.172" evidence="2"/>
<evidence type="ECO:0000256" key="9">
    <source>
        <dbReference type="PIRNR" id="PIRNR006221"/>
    </source>
</evidence>
<dbReference type="Pfam" id="PF03881">
    <property type="entry name" value="Fructosamin_kin"/>
    <property type="match status" value="1"/>
</dbReference>
<dbReference type="Gene3D" id="3.90.1200.10">
    <property type="match status" value="1"/>
</dbReference>
<proteinExistence type="inferred from homology"/>
<dbReference type="PANTHER" id="PTHR12149">
    <property type="entry name" value="FRUCTOSAMINE 3 KINASE-RELATED PROTEIN"/>
    <property type="match status" value="1"/>
</dbReference>
<evidence type="ECO:0000256" key="3">
    <source>
        <dbReference type="ARBA" id="ARBA00022679"/>
    </source>
</evidence>
<evidence type="ECO:0000256" key="5">
    <source>
        <dbReference type="ARBA" id="ARBA00022777"/>
    </source>
</evidence>
<dbReference type="PIRSF" id="PIRSF006221">
    <property type="entry name" value="Ketosamine-3-kinase"/>
    <property type="match status" value="1"/>
</dbReference>
<dbReference type="GO" id="GO:0102193">
    <property type="term" value="F:protein-ribulosamine 3-kinase activity"/>
    <property type="evidence" value="ECO:0007669"/>
    <property type="project" value="UniProtKB-EC"/>
</dbReference>
<dbReference type="InterPro" id="IPR016477">
    <property type="entry name" value="Fructo-/Ketosamine-3-kinase"/>
</dbReference>
<dbReference type="PANTHER" id="PTHR12149:SF8">
    <property type="entry name" value="PROTEIN-RIBULOSAMINE 3-KINASE"/>
    <property type="match status" value="1"/>
</dbReference>
<sequence length="298" mass="33885">METILKSALKTNTLTRTGQSTGGCINQGEAYITDNGTVFVKRNTKSKARLMFDGEYEGLQAIAATRTVMVPKPIIVLDNPDGGACLIMEYLNLKGLRKLSHQLGKDLAHLHLYNISLSNQSNESGEEYISQFGFQTTTCCGYIPQDNSWQEDWVSFFAQNRLDYQFKLLEKNKRDQEANELWSRLKIILPNFFKGLKVFPSLLHGDLWSGNAAETVTSPVIFDPATFYGHHEYDLAIAGMFGGFSQDFYEAYHKIIPKSEGFESRQKLYQLFHYLNHWNHFGSGYKSSSISIMKKLLK</sequence>
<comment type="similarity">
    <text evidence="1 9">Belongs to the fructosamine kinase family.</text>
</comment>
<dbReference type="FunFam" id="3.30.200.20:FF:000264">
    <property type="entry name" value="Protein-ribulosamine 3-kinase, chloroplastic"/>
    <property type="match status" value="1"/>
</dbReference>
<evidence type="ECO:0000256" key="7">
    <source>
        <dbReference type="ARBA" id="ARBA00048655"/>
    </source>
</evidence>